<name>A0A3M7T4B8_BRAPC</name>
<dbReference type="AlphaFoldDB" id="A0A3M7T4B8"/>
<organism evidence="1 2">
    <name type="scientific">Brachionus plicatilis</name>
    <name type="common">Marine rotifer</name>
    <name type="synonym">Brachionus muelleri</name>
    <dbReference type="NCBI Taxonomy" id="10195"/>
    <lineage>
        <taxon>Eukaryota</taxon>
        <taxon>Metazoa</taxon>
        <taxon>Spiralia</taxon>
        <taxon>Gnathifera</taxon>
        <taxon>Rotifera</taxon>
        <taxon>Eurotatoria</taxon>
        <taxon>Monogononta</taxon>
        <taxon>Pseudotrocha</taxon>
        <taxon>Ploima</taxon>
        <taxon>Brachionidae</taxon>
        <taxon>Brachionus</taxon>
    </lineage>
</organism>
<gene>
    <name evidence="1" type="ORF">BpHYR1_045462</name>
</gene>
<accession>A0A3M7T4B8</accession>
<reference evidence="1 2" key="1">
    <citation type="journal article" date="2018" name="Sci. Rep.">
        <title>Genomic signatures of local adaptation to the degree of environmental predictability in rotifers.</title>
        <authorList>
            <person name="Franch-Gras L."/>
            <person name="Hahn C."/>
            <person name="Garcia-Roger E.M."/>
            <person name="Carmona M.J."/>
            <person name="Serra M."/>
            <person name="Gomez A."/>
        </authorList>
    </citation>
    <scope>NUCLEOTIDE SEQUENCE [LARGE SCALE GENOMIC DNA]</scope>
    <source>
        <strain evidence="1">HYR1</strain>
    </source>
</reference>
<evidence type="ECO:0000313" key="2">
    <source>
        <dbReference type="Proteomes" id="UP000276133"/>
    </source>
</evidence>
<keyword evidence="2" id="KW-1185">Reference proteome</keyword>
<dbReference type="Proteomes" id="UP000276133">
    <property type="component" value="Unassembled WGS sequence"/>
</dbReference>
<dbReference type="EMBL" id="REGN01000304">
    <property type="protein sequence ID" value="RNA42884.1"/>
    <property type="molecule type" value="Genomic_DNA"/>
</dbReference>
<sequence>MFLIFFIGPPTKIKYKNIDKEYKNFDDNIKKFYEQEKESIELLQSLKNKKKELLDYSSENLYNLTVHEFFKRQNDNIIRKKT</sequence>
<evidence type="ECO:0000313" key="1">
    <source>
        <dbReference type="EMBL" id="RNA42884.1"/>
    </source>
</evidence>
<protein>
    <submittedName>
        <fullName evidence="1">Uncharacterized protein</fullName>
    </submittedName>
</protein>
<comment type="caution">
    <text evidence="1">The sequence shown here is derived from an EMBL/GenBank/DDBJ whole genome shotgun (WGS) entry which is preliminary data.</text>
</comment>
<proteinExistence type="predicted"/>